<protein>
    <submittedName>
        <fullName evidence="1">Uncharacterized protein</fullName>
    </submittedName>
</protein>
<evidence type="ECO:0000313" key="2">
    <source>
        <dbReference type="Proteomes" id="UP000029003"/>
    </source>
</evidence>
<dbReference type="Proteomes" id="UP000029003">
    <property type="component" value="Unassembled WGS sequence"/>
</dbReference>
<sequence length="72" mass="7933">MRADGRQNRFTGASAPVSCRSCRCVTANRGGVQLWRYPPLMQNHIVARAIVAVPFILTQTGYADGRLRVTSL</sequence>
<reference evidence="1 2" key="1">
    <citation type="submission" date="2014-03" db="EMBL/GenBank/DDBJ databases">
        <title>Genomics of Bifidobacteria.</title>
        <authorList>
            <person name="Ventura M."/>
            <person name="Milani C."/>
            <person name="Lugli G.A."/>
        </authorList>
    </citation>
    <scope>NUCLEOTIDE SEQUENCE [LARGE SCALE GENOMIC DNA]</scope>
    <source>
        <strain evidence="1 2">LMG 21395</strain>
    </source>
</reference>
<gene>
    <name evidence="1" type="ORF">THER5_1907</name>
</gene>
<evidence type="ECO:0000313" key="1">
    <source>
        <dbReference type="EMBL" id="KFJ01989.1"/>
    </source>
</evidence>
<comment type="caution">
    <text evidence="1">The sequence shown here is derived from an EMBL/GenBank/DDBJ whole genome shotgun (WGS) entry which is preliminary data.</text>
</comment>
<dbReference type="EMBL" id="JGZT01000007">
    <property type="protein sequence ID" value="KFJ01989.1"/>
    <property type="molecule type" value="Genomic_DNA"/>
</dbReference>
<proteinExistence type="predicted"/>
<accession>A0A087E2I8</accession>
<name>A0A087E2I8_9BIFI</name>
<dbReference type="AlphaFoldDB" id="A0A087E2I8"/>
<organism evidence="1 2">
    <name type="scientific">Bifidobacterium thermacidophilum subsp. thermacidophilum</name>
    <dbReference type="NCBI Taxonomy" id="79262"/>
    <lineage>
        <taxon>Bacteria</taxon>
        <taxon>Bacillati</taxon>
        <taxon>Actinomycetota</taxon>
        <taxon>Actinomycetes</taxon>
        <taxon>Bifidobacteriales</taxon>
        <taxon>Bifidobacteriaceae</taxon>
        <taxon>Bifidobacterium</taxon>
    </lineage>
</organism>